<evidence type="ECO:0000256" key="3">
    <source>
        <dbReference type="ARBA" id="ARBA00022679"/>
    </source>
</evidence>
<accession>A0ABT8WKC7</accession>
<evidence type="ECO:0000256" key="2">
    <source>
        <dbReference type="ARBA" id="ARBA00010990"/>
    </source>
</evidence>
<evidence type="ECO:0000256" key="5">
    <source>
        <dbReference type="ARBA" id="ARBA00022842"/>
    </source>
</evidence>
<dbReference type="InterPro" id="IPR037143">
    <property type="entry name" value="4-PPantetheinyl_Trfase_dom_sf"/>
</dbReference>
<organism evidence="8 9">
    <name type="scientific">Flavivirga jejuensis</name>
    <dbReference type="NCBI Taxonomy" id="870487"/>
    <lineage>
        <taxon>Bacteria</taxon>
        <taxon>Pseudomonadati</taxon>
        <taxon>Bacteroidota</taxon>
        <taxon>Flavobacteriia</taxon>
        <taxon>Flavobacteriales</taxon>
        <taxon>Flavobacteriaceae</taxon>
        <taxon>Flavivirga</taxon>
    </lineage>
</organism>
<feature type="domain" description="4'-phosphopantetheinyl transferase N-terminal" evidence="7">
    <location>
        <begin position="27"/>
        <end position="97"/>
    </location>
</feature>
<dbReference type="RefSeq" id="WP_303300719.1">
    <property type="nucleotide sequence ID" value="NZ_BAABDA010000051.1"/>
</dbReference>
<dbReference type="EMBL" id="JAUOEL010000002">
    <property type="protein sequence ID" value="MDO5973611.1"/>
    <property type="molecule type" value="Genomic_DNA"/>
</dbReference>
<comment type="caution">
    <text evidence="8">The sequence shown here is derived from an EMBL/GenBank/DDBJ whole genome shotgun (WGS) entry which is preliminary data.</text>
</comment>
<dbReference type="PANTHER" id="PTHR12215:SF10">
    <property type="entry name" value="L-AMINOADIPATE-SEMIALDEHYDE DEHYDROGENASE-PHOSPHOPANTETHEINYL TRANSFERASE"/>
    <property type="match status" value="1"/>
</dbReference>
<dbReference type="InterPro" id="IPR004568">
    <property type="entry name" value="Ppantetheine-prot_Trfase_dom"/>
</dbReference>
<feature type="domain" description="4'-phosphopantetheinyl transferase" evidence="6">
    <location>
        <begin position="103"/>
        <end position="191"/>
    </location>
</feature>
<gene>
    <name evidence="8" type="ORF">Q4Q40_05400</name>
</gene>
<protein>
    <submittedName>
        <fullName evidence="8">4'-phosphopantetheinyl transferase superfamily protein</fullName>
    </submittedName>
</protein>
<evidence type="ECO:0000259" key="6">
    <source>
        <dbReference type="Pfam" id="PF01648"/>
    </source>
</evidence>
<evidence type="ECO:0000313" key="9">
    <source>
        <dbReference type="Proteomes" id="UP001176806"/>
    </source>
</evidence>
<reference evidence="8" key="1">
    <citation type="submission" date="2023-07" db="EMBL/GenBank/DDBJ databases">
        <title>Two novel species in the genus Flavivirga.</title>
        <authorList>
            <person name="Kwon K."/>
        </authorList>
    </citation>
    <scope>NUCLEOTIDE SEQUENCE</scope>
    <source>
        <strain evidence="8">KACC 14158</strain>
    </source>
</reference>
<keyword evidence="4" id="KW-0479">Metal-binding</keyword>
<keyword evidence="9" id="KW-1185">Reference proteome</keyword>
<comment type="cofactor">
    <cofactor evidence="1">
        <name>Mg(2+)</name>
        <dbReference type="ChEBI" id="CHEBI:18420"/>
    </cofactor>
</comment>
<dbReference type="SUPFAM" id="SSF56214">
    <property type="entry name" value="4'-phosphopantetheinyl transferase"/>
    <property type="match status" value="2"/>
</dbReference>
<dbReference type="InterPro" id="IPR008278">
    <property type="entry name" value="4-PPantetheinyl_Trfase_dom"/>
</dbReference>
<dbReference type="Gene3D" id="3.90.470.20">
    <property type="entry name" value="4'-phosphopantetheinyl transferase domain"/>
    <property type="match status" value="2"/>
</dbReference>
<dbReference type="PANTHER" id="PTHR12215">
    <property type="entry name" value="PHOSPHOPANTETHEINE TRANSFERASE"/>
    <property type="match status" value="1"/>
</dbReference>
<dbReference type="Pfam" id="PF01648">
    <property type="entry name" value="ACPS"/>
    <property type="match status" value="1"/>
</dbReference>
<dbReference type="Pfam" id="PF22624">
    <property type="entry name" value="AASDHPPT_N"/>
    <property type="match status" value="1"/>
</dbReference>
<proteinExistence type="inferred from homology"/>
<keyword evidence="5" id="KW-0460">Magnesium</keyword>
<dbReference type="InterPro" id="IPR050559">
    <property type="entry name" value="P-Pant_transferase_sf"/>
</dbReference>
<keyword evidence="3 8" id="KW-0808">Transferase</keyword>
<name>A0ABT8WKC7_9FLAO</name>
<evidence type="ECO:0000256" key="4">
    <source>
        <dbReference type="ARBA" id="ARBA00022723"/>
    </source>
</evidence>
<dbReference type="NCBIfam" id="TIGR00556">
    <property type="entry name" value="pantethn_trn"/>
    <property type="match status" value="1"/>
</dbReference>
<dbReference type="GO" id="GO:0016740">
    <property type="term" value="F:transferase activity"/>
    <property type="evidence" value="ECO:0007669"/>
    <property type="project" value="UniProtKB-KW"/>
</dbReference>
<sequence>MIYIFYTLINEDNHKDLINKYLPKFSTEFQKKVLRYRRWQDAQLSLLGRVLLVKGMEQMNYNFDDFDLKYTFYNKPYFDSIDMSFNISHSGKIVICALTRLGSIGIDIEKIKPIKITGFKSQMTKNEWESVNNSKDKIRSFFYHWSQKEAVIKTNGKGFTIPLKSFEIRNKKTTVGFENFFLKEITIKDDYSCHVALNRKIDTIEIKINKLDF</sequence>
<dbReference type="Proteomes" id="UP001176806">
    <property type="component" value="Unassembled WGS sequence"/>
</dbReference>
<dbReference type="InterPro" id="IPR055066">
    <property type="entry name" value="AASDHPPT_N"/>
</dbReference>
<evidence type="ECO:0000259" key="7">
    <source>
        <dbReference type="Pfam" id="PF22624"/>
    </source>
</evidence>
<comment type="similarity">
    <text evidence="2">Belongs to the P-Pant transferase superfamily. Gsp/Sfp/HetI/AcpT family.</text>
</comment>
<evidence type="ECO:0000256" key="1">
    <source>
        <dbReference type="ARBA" id="ARBA00001946"/>
    </source>
</evidence>
<evidence type="ECO:0000313" key="8">
    <source>
        <dbReference type="EMBL" id="MDO5973611.1"/>
    </source>
</evidence>